<keyword evidence="8" id="KW-1185">Reference proteome</keyword>
<comment type="similarity">
    <text evidence="2">Belongs to the GMC oxidoreductase family.</text>
</comment>
<dbReference type="Pfam" id="PF05199">
    <property type="entry name" value="GMC_oxred_C"/>
    <property type="match status" value="1"/>
</dbReference>
<dbReference type="Pfam" id="PF00732">
    <property type="entry name" value="GMC_oxred_N"/>
    <property type="match status" value="1"/>
</dbReference>
<dbReference type="RefSeq" id="XP_003742397.1">
    <property type="nucleotide sequence ID" value="XM_003742349.2"/>
</dbReference>
<dbReference type="InterPro" id="IPR000172">
    <property type="entry name" value="GMC_OxRdtase_N"/>
</dbReference>
<dbReference type="KEGG" id="goe:100904898"/>
<evidence type="ECO:0000256" key="5">
    <source>
        <dbReference type="PIRSR" id="PIRSR000137-1"/>
    </source>
</evidence>
<dbReference type="PANTHER" id="PTHR11552">
    <property type="entry name" value="GLUCOSE-METHANOL-CHOLINE GMC OXIDOREDUCTASE"/>
    <property type="match status" value="1"/>
</dbReference>
<dbReference type="PANTHER" id="PTHR11552:SF147">
    <property type="entry name" value="CHOLINE DEHYDROGENASE, MITOCHONDRIAL"/>
    <property type="match status" value="1"/>
</dbReference>
<evidence type="ECO:0000256" key="1">
    <source>
        <dbReference type="ARBA" id="ARBA00001974"/>
    </source>
</evidence>
<comment type="cofactor">
    <cofactor evidence="1 6">
        <name>FAD</name>
        <dbReference type="ChEBI" id="CHEBI:57692"/>
    </cofactor>
</comment>
<dbReference type="PROSITE" id="PS00624">
    <property type="entry name" value="GMC_OXRED_2"/>
    <property type="match status" value="1"/>
</dbReference>
<feature type="active site" description="Proton donor" evidence="5">
    <location>
        <position position="593"/>
    </location>
</feature>
<dbReference type="GO" id="GO:0050660">
    <property type="term" value="F:flavin adenine dinucleotide binding"/>
    <property type="evidence" value="ECO:0007669"/>
    <property type="project" value="InterPro"/>
</dbReference>
<feature type="binding site" evidence="6">
    <location>
        <begin position="592"/>
        <end position="593"/>
    </location>
    <ligand>
        <name>FAD</name>
        <dbReference type="ChEBI" id="CHEBI:57692"/>
    </ligand>
</feature>
<dbReference type="Gene3D" id="3.30.560.10">
    <property type="entry name" value="Glucose Oxidase, domain 3"/>
    <property type="match status" value="1"/>
</dbReference>
<evidence type="ECO:0000313" key="9">
    <source>
        <dbReference type="RefSeq" id="XP_003742397.1"/>
    </source>
</evidence>
<dbReference type="InterPro" id="IPR012132">
    <property type="entry name" value="GMC_OxRdtase"/>
</dbReference>
<accession>A0AAJ6QSL5</accession>
<evidence type="ECO:0000313" key="8">
    <source>
        <dbReference type="Proteomes" id="UP000694867"/>
    </source>
</evidence>
<evidence type="ECO:0000256" key="2">
    <source>
        <dbReference type="ARBA" id="ARBA00010790"/>
    </source>
</evidence>
<evidence type="ECO:0000256" key="4">
    <source>
        <dbReference type="ARBA" id="ARBA00022827"/>
    </source>
</evidence>
<sequence length="658" mass="72999">MSLQLLLYPLDKLLFYAVNGITELVYRFGLGGMAQFHLPLLHVAFFAVCFIRPELRDYNVRREHIETDYRHLRASYDYVIVGGGISGCLAANRLSRHHTVLLVHGPGALPNIATRVPLLNSLNQGEASHDFEYKAEPSSIPLQWLSGGITYNSGKTLGGSSILGALIYSLGRKADFAEWASTFGIQGFDHDTLTHYVKRHTRGQGDTRGLPLYGDRGEFLVDYSETPKYYTKYKHAFLKAATYVTGTRVVRDHNEEWLGFGSALQLVEKHSGYLSSPVRALIEGISKDQERRGRLHIILESMVERIGIVRKFDGGLAARGVIVKMNDGQRKYFFARKKVVLAAGAVRTPQILMLSGIGPMDELNKWQIPVVLNREGVGRNLHDHYDLGTSSVMFPRGKGYADVAPTELLQFFLSSTGAIRNSYGVNSLGFFKSRNISYSTCLSQETCQPDFEIFLHTVSVNHPIGGATLRAAGIGTPDLEKYYYRQGGGNTVVQKDGILMTPTLLHPVTRGRIKLRDLMIESNPRIFLDVLDNERDVQMAAELYLTVRKIGLTAFGPFGGQWMDVRQEGCTGPDDSFEYARCAVKRFLKTAWHLAGTARLGHPSDPLAVVDSNFNLIGVENLSVIDASIMPAPVSGHMLATIAAYVEKFCDMANRGII</sequence>
<name>A0AAJ6QSL5_9ACAR</name>
<dbReference type="Proteomes" id="UP000694867">
    <property type="component" value="Unplaced"/>
</dbReference>
<feature type="domain" description="Glucose-methanol-choline oxidoreductase N-terminal" evidence="7">
    <location>
        <begin position="344"/>
        <end position="358"/>
    </location>
</feature>
<organism evidence="8 9">
    <name type="scientific">Galendromus occidentalis</name>
    <name type="common">western predatory mite</name>
    <dbReference type="NCBI Taxonomy" id="34638"/>
    <lineage>
        <taxon>Eukaryota</taxon>
        <taxon>Metazoa</taxon>
        <taxon>Ecdysozoa</taxon>
        <taxon>Arthropoda</taxon>
        <taxon>Chelicerata</taxon>
        <taxon>Arachnida</taxon>
        <taxon>Acari</taxon>
        <taxon>Parasitiformes</taxon>
        <taxon>Mesostigmata</taxon>
        <taxon>Gamasina</taxon>
        <taxon>Phytoseioidea</taxon>
        <taxon>Phytoseiidae</taxon>
        <taxon>Typhlodrominae</taxon>
        <taxon>Galendromus</taxon>
    </lineage>
</organism>
<keyword evidence="3" id="KW-0285">Flavoprotein</keyword>
<evidence type="ECO:0000259" key="7">
    <source>
        <dbReference type="PROSITE" id="PS00624"/>
    </source>
</evidence>
<dbReference type="AlphaFoldDB" id="A0AAJ6QSL5"/>
<dbReference type="PIRSF" id="PIRSF000137">
    <property type="entry name" value="Alcohol_oxidase"/>
    <property type="match status" value="1"/>
</dbReference>
<gene>
    <name evidence="9" type="primary">LOC100904898</name>
</gene>
<evidence type="ECO:0000256" key="6">
    <source>
        <dbReference type="PIRSR" id="PIRSR000137-2"/>
    </source>
</evidence>
<dbReference type="InterPro" id="IPR036188">
    <property type="entry name" value="FAD/NAD-bd_sf"/>
</dbReference>
<dbReference type="GO" id="GO:0016614">
    <property type="term" value="F:oxidoreductase activity, acting on CH-OH group of donors"/>
    <property type="evidence" value="ECO:0007669"/>
    <property type="project" value="InterPro"/>
</dbReference>
<dbReference type="Gene3D" id="3.50.50.60">
    <property type="entry name" value="FAD/NAD(P)-binding domain"/>
    <property type="match status" value="1"/>
</dbReference>
<feature type="active site" description="Proton acceptor" evidence="5">
    <location>
        <position position="637"/>
    </location>
</feature>
<evidence type="ECO:0000256" key="3">
    <source>
        <dbReference type="ARBA" id="ARBA00022630"/>
    </source>
</evidence>
<proteinExistence type="inferred from homology"/>
<dbReference type="SUPFAM" id="SSF51905">
    <property type="entry name" value="FAD/NAD(P)-binding domain"/>
    <property type="match status" value="1"/>
</dbReference>
<dbReference type="SUPFAM" id="SSF54373">
    <property type="entry name" value="FAD-linked reductases, C-terminal domain"/>
    <property type="match status" value="1"/>
</dbReference>
<keyword evidence="4 6" id="KW-0274">FAD</keyword>
<dbReference type="GeneID" id="100904898"/>
<reference evidence="9" key="1">
    <citation type="submission" date="2025-08" db="UniProtKB">
        <authorList>
            <consortium name="RefSeq"/>
        </authorList>
    </citation>
    <scope>IDENTIFICATION</scope>
</reference>
<feature type="binding site" evidence="6">
    <location>
        <position position="303"/>
    </location>
    <ligand>
        <name>FAD</name>
        <dbReference type="ChEBI" id="CHEBI:57692"/>
    </ligand>
</feature>
<protein>
    <submittedName>
        <fullName evidence="9">Uncharacterized protein LOC100904898</fullName>
    </submittedName>
</protein>
<dbReference type="InterPro" id="IPR007867">
    <property type="entry name" value="GMC_OxRtase_C"/>
</dbReference>